<dbReference type="PROSITE" id="PS01124">
    <property type="entry name" value="HTH_ARAC_FAMILY_2"/>
    <property type="match status" value="1"/>
</dbReference>
<feature type="transmembrane region" description="Helical" evidence="4">
    <location>
        <begin position="164"/>
        <end position="186"/>
    </location>
</feature>
<dbReference type="PANTHER" id="PTHR43280:SF2">
    <property type="entry name" value="HTH-TYPE TRANSCRIPTIONAL REGULATOR EXSA"/>
    <property type="match status" value="1"/>
</dbReference>
<keyword evidence="4" id="KW-0472">Membrane</keyword>
<dbReference type="PANTHER" id="PTHR43280">
    <property type="entry name" value="ARAC-FAMILY TRANSCRIPTIONAL REGULATOR"/>
    <property type="match status" value="1"/>
</dbReference>
<proteinExistence type="predicted"/>
<organism evidence="6 7">
    <name type="scientific">Candidatus Coprenecus avistercoris</name>
    <dbReference type="NCBI Taxonomy" id="2840730"/>
    <lineage>
        <taxon>Bacteria</taxon>
        <taxon>Pseudomonadati</taxon>
        <taxon>Bacteroidota</taxon>
        <taxon>Bacteroidia</taxon>
        <taxon>Bacteroidales</taxon>
        <taxon>Rikenellaceae</taxon>
        <taxon>Rikenellaceae incertae sedis</taxon>
        <taxon>Candidatus Coprenecus</taxon>
    </lineage>
</organism>
<feature type="transmembrane region" description="Helical" evidence="4">
    <location>
        <begin position="35"/>
        <end position="58"/>
    </location>
</feature>
<evidence type="ECO:0000259" key="5">
    <source>
        <dbReference type="PROSITE" id="PS01124"/>
    </source>
</evidence>
<dbReference type="AlphaFoldDB" id="A0A9D1E0I2"/>
<keyword evidence="4" id="KW-0812">Transmembrane</keyword>
<dbReference type="EMBL" id="DVHI01000024">
    <property type="protein sequence ID" value="HIR62179.1"/>
    <property type="molecule type" value="Genomic_DNA"/>
</dbReference>
<evidence type="ECO:0000313" key="6">
    <source>
        <dbReference type="EMBL" id="HIR62179.1"/>
    </source>
</evidence>
<dbReference type="GO" id="GO:0043565">
    <property type="term" value="F:sequence-specific DNA binding"/>
    <property type="evidence" value="ECO:0007669"/>
    <property type="project" value="InterPro"/>
</dbReference>
<feature type="domain" description="HTH araC/xylS-type" evidence="5">
    <location>
        <begin position="236"/>
        <end position="339"/>
    </location>
</feature>
<reference evidence="6" key="2">
    <citation type="journal article" date="2021" name="PeerJ">
        <title>Extensive microbial diversity within the chicken gut microbiome revealed by metagenomics and culture.</title>
        <authorList>
            <person name="Gilroy R."/>
            <person name="Ravi A."/>
            <person name="Getino M."/>
            <person name="Pursley I."/>
            <person name="Horton D.L."/>
            <person name="Alikhan N.F."/>
            <person name="Baker D."/>
            <person name="Gharbi K."/>
            <person name="Hall N."/>
            <person name="Watson M."/>
            <person name="Adriaenssens E.M."/>
            <person name="Foster-Nyarko E."/>
            <person name="Jarju S."/>
            <person name="Secka A."/>
            <person name="Antonio M."/>
            <person name="Oren A."/>
            <person name="Chaudhuri R.R."/>
            <person name="La Ragione R."/>
            <person name="Hildebrand F."/>
            <person name="Pallen M.J."/>
        </authorList>
    </citation>
    <scope>NUCLEOTIDE SEQUENCE</scope>
    <source>
        <strain evidence="6">ChiHjej13B12-12457</strain>
    </source>
</reference>
<feature type="transmembrane region" description="Helical" evidence="4">
    <location>
        <begin position="64"/>
        <end position="85"/>
    </location>
</feature>
<feature type="transmembrane region" description="Helical" evidence="4">
    <location>
        <begin position="192"/>
        <end position="213"/>
    </location>
</feature>
<dbReference type="GO" id="GO:0003700">
    <property type="term" value="F:DNA-binding transcription factor activity"/>
    <property type="evidence" value="ECO:0007669"/>
    <property type="project" value="InterPro"/>
</dbReference>
<evidence type="ECO:0000313" key="7">
    <source>
        <dbReference type="Proteomes" id="UP000886744"/>
    </source>
</evidence>
<dbReference type="InterPro" id="IPR018060">
    <property type="entry name" value="HTH_AraC"/>
</dbReference>
<evidence type="ECO:0000256" key="2">
    <source>
        <dbReference type="ARBA" id="ARBA00023125"/>
    </source>
</evidence>
<evidence type="ECO:0000256" key="1">
    <source>
        <dbReference type="ARBA" id="ARBA00023015"/>
    </source>
</evidence>
<protein>
    <submittedName>
        <fullName evidence="6">AraC family transcriptional regulator</fullName>
    </submittedName>
</protein>
<comment type="caution">
    <text evidence="6">The sequence shown here is derived from an EMBL/GenBank/DDBJ whole genome shotgun (WGS) entry which is preliminary data.</text>
</comment>
<dbReference type="Proteomes" id="UP000886744">
    <property type="component" value="Unassembled WGS sequence"/>
</dbReference>
<evidence type="ECO:0000256" key="3">
    <source>
        <dbReference type="ARBA" id="ARBA00023163"/>
    </source>
</evidence>
<dbReference type="SMART" id="SM00342">
    <property type="entry name" value="HTH_ARAC"/>
    <property type="match status" value="1"/>
</dbReference>
<dbReference type="SUPFAM" id="SSF46689">
    <property type="entry name" value="Homeodomain-like"/>
    <property type="match status" value="1"/>
</dbReference>
<dbReference type="InterPro" id="IPR018062">
    <property type="entry name" value="HTH_AraC-typ_CS"/>
</dbReference>
<keyword evidence="3" id="KW-0804">Transcription</keyword>
<feature type="transmembrane region" description="Helical" evidence="4">
    <location>
        <begin position="6"/>
        <end position="28"/>
    </location>
</feature>
<dbReference type="InterPro" id="IPR020449">
    <property type="entry name" value="Tscrpt_reg_AraC-type_HTH"/>
</dbReference>
<accession>A0A9D1E0I2</accession>
<dbReference type="Gene3D" id="1.10.10.60">
    <property type="entry name" value="Homeodomain-like"/>
    <property type="match status" value="2"/>
</dbReference>
<feature type="transmembrane region" description="Helical" evidence="4">
    <location>
        <begin position="97"/>
        <end position="115"/>
    </location>
</feature>
<feature type="transmembrane region" description="Helical" evidence="4">
    <location>
        <begin position="121"/>
        <end position="144"/>
    </location>
</feature>
<dbReference type="InterPro" id="IPR009057">
    <property type="entry name" value="Homeodomain-like_sf"/>
</dbReference>
<dbReference type="PROSITE" id="PS00041">
    <property type="entry name" value="HTH_ARAC_FAMILY_1"/>
    <property type="match status" value="1"/>
</dbReference>
<keyword evidence="1" id="KW-0805">Transcription regulation</keyword>
<keyword evidence="4" id="KW-1133">Transmembrane helix</keyword>
<name>A0A9D1E0I2_9BACT</name>
<evidence type="ECO:0000256" key="4">
    <source>
        <dbReference type="SAM" id="Phobius"/>
    </source>
</evidence>
<keyword evidence="2" id="KW-0238">DNA-binding</keyword>
<sequence length="348" mass="39896">MYGYVTVLIEGIAAGLFALTAALYLGVFKKNRLRVITGIILAVYAAYLVKDIVYLLPYVTSNDYIYKVLLSVDNWAVPLYAVYAFEVISPGRITIPKFLLLILPFVGMTILYAVWPYDWMFSLQVLFASVFSAVCMCVVLRMTIKYRRRLLDNCSDITHMDIRWMWVSIALFLPNLVLWTFLSARLDYILDAVYYITLSVSWGIVAYHTYFFIPQTGQDIWADLLPSSAASWNFARKLSELASNGYFIRSPRLTLSELAAELGTNRTTLSNYLNQEVGTTFYDYINSHRISEAERLLAEPSGHWSVEQLAEMSGFNSVSTFRRAFSKKHGMSPQQYRKRVLRGRRCTC</sequence>
<gene>
    <name evidence="6" type="ORF">IAC94_01475</name>
</gene>
<reference evidence="6" key="1">
    <citation type="submission" date="2020-10" db="EMBL/GenBank/DDBJ databases">
        <authorList>
            <person name="Gilroy R."/>
        </authorList>
    </citation>
    <scope>NUCLEOTIDE SEQUENCE</scope>
    <source>
        <strain evidence="6">ChiHjej13B12-12457</strain>
    </source>
</reference>
<dbReference type="PRINTS" id="PR00032">
    <property type="entry name" value="HTHARAC"/>
</dbReference>
<dbReference type="Pfam" id="PF12833">
    <property type="entry name" value="HTH_18"/>
    <property type="match status" value="1"/>
</dbReference>